<dbReference type="PANTHER" id="PTHR31579">
    <property type="entry name" value="OS03G0796600 PROTEIN"/>
    <property type="match status" value="1"/>
</dbReference>
<feature type="region of interest" description="Disordered" evidence="1">
    <location>
        <begin position="308"/>
        <end position="357"/>
    </location>
</feature>
<gene>
    <name evidence="2" type="ORF">FH972_002313</name>
</gene>
<evidence type="ECO:0000256" key="1">
    <source>
        <dbReference type="SAM" id="MobiDB-lite"/>
    </source>
</evidence>
<dbReference type="InterPro" id="IPR006502">
    <property type="entry name" value="PDDEXK-like"/>
</dbReference>
<dbReference type="Proteomes" id="UP000327013">
    <property type="component" value="Chromosome 1"/>
</dbReference>
<dbReference type="NCBIfam" id="TIGR01615">
    <property type="entry name" value="A_thal_3542"/>
    <property type="match status" value="1"/>
</dbReference>
<dbReference type="OrthoDB" id="691424at2759"/>
<feature type="compositionally biased region" description="Basic and acidic residues" evidence="1">
    <location>
        <begin position="342"/>
        <end position="357"/>
    </location>
</feature>
<dbReference type="AlphaFoldDB" id="A0A5N6QEI2"/>
<dbReference type="EMBL" id="CM017321">
    <property type="protein sequence ID" value="KAE7997706.1"/>
    <property type="molecule type" value="Genomic_DNA"/>
</dbReference>
<name>A0A5N6QEI2_9ROSI</name>
<reference evidence="2 3" key="1">
    <citation type="submission" date="2019-06" db="EMBL/GenBank/DDBJ databases">
        <title>A chromosomal-level reference genome of Carpinus fangiana (Coryloideae, Betulaceae).</title>
        <authorList>
            <person name="Yang X."/>
            <person name="Wang Z."/>
            <person name="Zhang L."/>
            <person name="Hao G."/>
            <person name="Liu J."/>
            <person name="Yang Y."/>
        </authorList>
    </citation>
    <scope>NUCLEOTIDE SEQUENCE [LARGE SCALE GENOMIC DNA]</scope>
    <source>
        <strain evidence="2">Cfa_2016G</strain>
        <tissue evidence="2">Leaf</tissue>
    </source>
</reference>
<proteinExistence type="predicted"/>
<dbReference type="Pfam" id="PF04720">
    <property type="entry name" value="PDDEXK_6"/>
    <property type="match status" value="1"/>
</dbReference>
<keyword evidence="3" id="KW-1185">Reference proteome</keyword>
<evidence type="ECO:0000313" key="3">
    <source>
        <dbReference type="Proteomes" id="UP000327013"/>
    </source>
</evidence>
<dbReference type="PANTHER" id="PTHR31579:SF14">
    <property type="entry name" value="RNA POLYMERASE SUBUNIT BETA-BETA PROTEIN, PUTATIVE (DUF506)-RELATED"/>
    <property type="match status" value="1"/>
</dbReference>
<evidence type="ECO:0008006" key="4">
    <source>
        <dbReference type="Google" id="ProtNLM"/>
    </source>
</evidence>
<evidence type="ECO:0000313" key="2">
    <source>
        <dbReference type="EMBL" id="KAE7997706.1"/>
    </source>
</evidence>
<protein>
    <recommendedName>
        <fullName evidence="4">DUF506 domain-containing protein</fullName>
    </recommendedName>
</protein>
<accession>A0A5N6QEI2</accession>
<sequence length="381" mass="42767">MPFPMKIQPIDSHTPEDCKLVKPVVKSRLKRLFERQFLNVLRNSAAEKVGVEEPHFYKDGCNGSSVEFEPSSACLAKMVQSFIEENIEKQSGASRCGRNRCNCFNRNSADSSEDDFDSHNDNYSCCTEACEILKGLLPCASVCERNLLADTAKIVDKNKICKRKDEFCRKVVTDGLSALGYDASICKSHWEKSPSYPAGEYEYIDVIMEGDRFLIDIDFRSEFEIARSTKAYKAILQSLPYIFVGKADRLRRIITIVAEAAKQSLKKKDMHIPPWRKAEYVKAKWLSPHPRSTPTSRRAANHENPLMIRTSREFGPSRGEGDSADETELGDPVFALSESSGEEDKATVGKEWKPPEVKPKGALVGVRIVTGLASVIEDDWP</sequence>
<organism evidence="2 3">
    <name type="scientific">Carpinus fangiana</name>
    <dbReference type="NCBI Taxonomy" id="176857"/>
    <lineage>
        <taxon>Eukaryota</taxon>
        <taxon>Viridiplantae</taxon>
        <taxon>Streptophyta</taxon>
        <taxon>Embryophyta</taxon>
        <taxon>Tracheophyta</taxon>
        <taxon>Spermatophyta</taxon>
        <taxon>Magnoliopsida</taxon>
        <taxon>eudicotyledons</taxon>
        <taxon>Gunneridae</taxon>
        <taxon>Pentapetalae</taxon>
        <taxon>rosids</taxon>
        <taxon>fabids</taxon>
        <taxon>Fagales</taxon>
        <taxon>Betulaceae</taxon>
        <taxon>Carpinus</taxon>
    </lineage>
</organism>